<feature type="compositionally biased region" description="Polar residues" evidence="1">
    <location>
        <begin position="1508"/>
        <end position="1517"/>
    </location>
</feature>
<feature type="compositionally biased region" description="Low complexity" evidence="1">
    <location>
        <begin position="610"/>
        <end position="635"/>
    </location>
</feature>
<feature type="compositionally biased region" description="Low complexity" evidence="1">
    <location>
        <begin position="751"/>
        <end position="770"/>
    </location>
</feature>
<feature type="compositionally biased region" description="Polar residues" evidence="1">
    <location>
        <begin position="867"/>
        <end position="878"/>
    </location>
</feature>
<feature type="compositionally biased region" description="Polar residues" evidence="1">
    <location>
        <begin position="219"/>
        <end position="234"/>
    </location>
</feature>
<organism evidence="2">
    <name type="scientific">Chaetoceros debilis</name>
    <dbReference type="NCBI Taxonomy" id="122233"/>
    <lineage>
        <taxon>Eukaryota</taxon>
        <taxon>Sar</taxon>
        <taxon>Stramenopiles</taxon>
        <taxon>Ochrophyta</taxon>
        <taxon>Bacillariophyta</taxon>
        <taxon>Coscinodiscophyceae</taxon>
        <taxon>Chaetocerotophycidae</taxon>
        <taxon>Chaetocerotales</taxon>
        <taxon>Chaetocerotaceae</taxon>
        <taxon>Chaetoceros</taxon>
    </lineage>
</organism>
<feature type="compositionally biased region" description="Basic residues" evidence="1">
    <location>
        <begin position="1723"/>
        <end position="1732"/>
    </location>
</feature>
<gene>
    <name evidence="2" type="ORF">CDEB00056_LOCUS791</name>
</gene>
<reference evidence="2" key="1">
    <citation type="submission" date="2021-01" db="EMBL/GenBank/DDBJ databases">
        <authorList>
            <person name="Corre E."/>
            <person name="Pelletier E."/>
            <person name="Niang G."/>
            <person name="Scheremetjew M."/>
            <person name="Finn R."/>
            <person name="Kale V."/>
            <person name="Holt S."/>
            <person name="Cochrane G."/>
            <person name="Meng A."/>
            <person name="Brown T."/>
            <person name="Cohen L."/>
        </authorList>
    </citation>
    <scope>NUCLEOTIDE SEQUENCE</scope>
    <source>
        <strain evidence="2">MM31A-1</strain>
    </source>
</reference>
<feature type="region of interest" description="Disordered" evidence="1">
    <location>
        <begin position="1686"/>
        <end position="1775"/>
    </location>
</feature>
<feature type="compositionally biased region" description="Basic residues" evidence="1">
    <location>
        <begin position="1030"/>
        <end position="1041"/>
    </location>
</feature>
<evidence type="ECO:0000256" key="1">
    <source>
        <dbReference type="SAM" id="MobiDB-lite"/>
    </source>
</evidence>
<feature type="compositionally biased region" description="Basic residues" evidence="1">
    <location>
        <begin position="539"/>
        <end position="553"/>
    </location>
</feature>
<feature type="region of interest" description="Disordered" evidence="1">
    <location>
        <begin position="311"/>
        <end position="396"/>
    </location>
</feature>
<feature type="compositionally biased region" description="Basic and acidic residues" evidence="1">
    <location>
        <begin position="1487"/>
        <end position="1506"/>
    </location>
</feature>
<feature type="compositionally biased region" description="Basic and acidic residues" evidence="1">
    <location>
        <begin position="235"/>
        <end position="248"/>
    </location>
</feature>
<proteinExistence type="predicted"/>
<feature type="compositionally biased region" description="Low complexity" evidence="1">
    <location>
        <begin position="1331"/>
        <end position="1344"/>
    </location>
</feature>
<feature type="compositionally biased region" description="Polar residues" evidence="1">
    <location>
        <begin position="1739"/>
        <end position="1750"/>
    </location>
</feature>
<feature type="compositionally biased region" description="Polar residues" evidence="1">
    <location>
        <begin position="1758"/>
        <end position="1772"/>
    </location>
</feature>
<feature type="region of interest" description="Disordered" evidence="1">
    <location>
        <begin position="1301"/>
        <end position="1517"/>
    </location>
</feature>
<sequence>MEKAQNGTRSNGGGDLGAYRDRGNNFVPTVSTFSSRPQDPAIAMNGNSMHDGIIYEQNHHAPHGNTFNPSTTATSLRGNHYGHEQHDVNYYNYNHNYTGHPNSNLHTQFSSGRALPSDTFSYGNNPSYAPAPSTALNANSNSSSARMNNEAYTHPTFQQPHTHIPTAHNNSHQAYNIGIYATSTTGGRQILPQPPYRHNLNRQEKEPEAMGTGDATYRIHTSNNSFNYPATSTSEGDKSRRNNKERKVSASNSKEVSQAPPPPPLVSASAQLSAVKSKRNLSPLMKPPILSVRSLSLSDTPSNVYPCPSPTPIFTGAEKNTQNDEKTHVHIHSATEGKENPSDKRPNSTNTADPSNSFPFSLDKCNSSESGEVSLESAKTPTTANTTTYATGTGATISDTLGDLGNTGINHLTGTGSVAVVPLVPLDPLGMTSITTTDGERRIGFNTIDPTYSIFPLMPPQTIIGSAASASHDSDRDGDANMDLRTSGSTVSEAGVGVGAPVLPPGAVPMPGAAGAGYVHPHAPHPHHPMAAYPPHPYAHPHHPHPYGHHPHAPHPGLPVPVPVGAPVPGAIPGVVPPPVAGMAHPPVPAYPPYGYYNYPYPYGGPPHPHAAAATAAHAPSPSPVTAIGIGSPSPSATPAPEPVVAKENEIASDDDKKTELDESGNTPVKKKNTATATAIDVDMNVNVNALVEVSEDDVKAMSATSPSPVMAPSPVLVARGPSIYPHPHSWPYPYGHPHMPHPAHPHAAHPHAAAHAAAAAAAAGHHPHPYGHYYPPHPYYPHPPPTVPHAAAVASPEKVVEEVAEPVAASVEKVNEDEEKNETMEQEAVAEPTTKRRKDSNDPSAASANANAATDASDTSYVSMDCKSTSSSTKFNLKLNSSNKDAKAKPVKFTFDNLPASLLGAHTSSDSRTIMDKKSNAAMDVDDSNGNVNVNVKDAMSTLVPVPETSPILPPENSISPASASSVPSGSVASAFRPRSNSNTSNNASNSKHVNDTESAVSSKMETGTPSASASASVASSETDATSTTRKRSSRTRTRTRTITAKASAAQAQSQRARSILRLRGRSMEDMEITTAASNVSAKSTTSTKSISKGKNSRKLSLSASASTDTDLSLLQIAHSASFTSTRKPAHLLRKDRKNTLSRGRAAKLKIEIEMITRKPASERNPDERAKFAVYEEKRLLKNKISRDRATEKKKKFDAIRRKNSKDWTEDEKFFMKDTQSAKKRKNHGDRARRRRIKRTNSNISASDHGHGLYLSRSHTMDDDSVSGYETGGYASSMFGSFDDGGGGYASSRYGSFDDGGGGQSGIRANGSMPSRYGSFEGSVGPNPPSSRSIHRSNSQSTSDSFYRRDDPPPVPQTHIPPRNRSRSGSNSTPSSSAIHRTRSSTSNCDATMEDSSGVTMTMGHSTGTYRPVLGDYYSNNHNNSTGSTTAMGNGSERLSHSQHSNSQHNSSFLDSSHHDVGVSPIPVPASTSASAPFPNLRQHQQRSDSSHGHRRDHGRERGHEQQTSLNHTGNSEVDCITRHVQEHGDLLDLTKPNSNNPNITLLSHDECPITPRDPMSALEPLPKGLQGFNVNDSSSSHYNNSHHHIGNDNVYGGHSNGHNPGHGRRTQSPILELCAGASILDASLNEIAFSPTNFRNVNHNQTINNSQHSHQNVHNNPDFLSTPVGDASDLAQITSPMSFRQLHLPRRNELRSDDPQSIYNAVPNDLSRVGEETGPHHNSHGHHHRSSRDTNMRQHNYSSSTTKHGQSRGRRNNMNANDHVGQGNNDQHQEAIAVSFSVDTI</sequence>
<feature type="compositionally biased region" description="Polar residues" evidence="1">
    <location>
        <begin position="1385"/>
        <end position="1410"/>
    </location>
</feature>
<name>A0A7S3PUR2_9STRA</name>
<feature type="compositionally biased region" description="Low complexity" evidence="1">
    <location>
        <begin position="1443"/>
        <end position="1453"/>
    </location>
</feature>
<feature type="region of interest" description="Disordered" evidence="1">
    <location>
        <begin position="948"/>
        <end position="1058"/>
    </location>
</feature>
<feature type="compositionally biased region" description="Low complexity" evidence="1">
    <location>
        <begin position="1076"/>
        <end position="1095"/>
    </location>
</feature>
<feature type="region of interest" description="Disordered" evidence="1">
    <location>
        <begin position="1219"/>
        <end position="1258"/>
    </location>
</feature>
<feature type="compositionally biased region" description="Low complexity" evidence="1">
    <location>
        <begin position="1420"/>
        <end position="1431"/>
    </location>
</feature>
<feature type="compositionally biased region" description="Low complexity" evidence="1">
    <location>
        <begin position="959"/>
        <end position="992"/>
    </location>
</feature>
<feature type="region of interest" description="Disordered" evidence="1">
    <location>
        <begin position="1590"/>
        <end position="1611"/>
    </location>
</feature>
<feature type="region of interest" description="Disordered" evidence="1">
    <location>
        <begin position="1076"/>
        <end position="1101"/>
    </location>
</feature>
<feature type="region of interest" description="Disordered" evidence="1">
    <location>
        <begin position="744"/>
        <end position="770"/>
    </location>
</feature>
<evidence type="ECO:0000313" key="2">
    <source>
        <dbReference type="EMBL" id="CAE0455950.1"/>
    </source>
</evidence>
<feature type="region of interest" description="Disordered" evidence="1">
    <location>
        <begin position="526"/>
        <end position="560"/>
    </location>
</feature>
<feature type="region of interest" description="Disordered" evidence="1">
    <location>
        <begin position="610"/>
        <end position="670"/>
    </location>
</feature>
<feature type="compositionally biased region" description="Basic residues" evidence="1">
    <location>
        <begin position="1223"/>
        <end position="1240"/>
    </location>
</feature>
<feature type="compositionally biased region" description="Basic and acidic residues" evidence="1">
    <location>
        <begin position="321"/>
        <end position="346"/>
    </location>
</feature>
<protein>
    <submittedName>
        <fullName evidence="2">Uncharacterized protein</fullName>
    </submittedName>
</protein>
<feature type="region of interest" description="Disordered" evidence="1">
    <location>
        <begin position="1"/>
        <end position="23"/>
    </location>
</feature>
<feature type="compositionally biased region" description="Low complexity" evidence="1">
    <location>
        <begin position="1010"/>
        <end position="1029"/>
    </location>
</feature>
<feature type="region of interest" description="Disordered" evidence="1">
    <location>
        <begin position="813"/>
        <end position="878"/>
    </location>
</feature>
<feature type="region of interest" description="Disordered" evidence="1">
    <location>
        <begin position="186"/>
        <end position="271"/>
    </location>
</feature>
<feature type="compositionally biased region" description="Polar residues" evidence="1">
    <location>
        <begin position="347"/>
        <end position="371"/>
    </location>
</feature>
<feature type="compositionally biased region" description="Low complexity" evidence="1">
    <location>
        <begin position="1362"/>
        <end position="1378"/>
    </location>
</feature>
<feature type="compositionally biased region" description="Basic and acidic residues" evidence="1">
    <location>
        <begin position="645"/>
        <end position="661"/>
    </location>
</feature>
<feature type="compositionally biased region" description="Low complexity" evidence="1">
    <location>
        <begin position="378"/>
        <end position="396"/>
    </location>
</feature>
<accession>A0A7S3PUR2</accession>
<feature type="compositionally biased region" description="Low complexity" evidence="1">
    <location>
        <begin position="843"/>
        <end position="861"/>
    </location>
</feature>
<dbReference type="EMBL" id="HBIO01001102">
    <property type="protein sequence ID" value="CAE0455950.1"/>
    <property type="molecule type" value="Transcribed_RNA"/>
</dbReference>
<feature type="compositionally biased region" description="Polar residues" evidence="1">
    <location>
        <begin position="998"/>
        <end position="1009"/>
    </location>
</feature>
<feature type="compositionally biased region" description="Low complexity" evidence="1">
    <location>
        <begin position="1042"/>
        <end position="1058"/>
    </location>
</feature>